<evidence type="ECO:0000256" key="1">
    <source>
        <dbReference type="SAM" id="SignalP"/>
    </source>
</evidence>
<dbReference type="Proteomes" id="UP000560131">
    <property type="component" value="Unassembled WGS sequence"/>
</dbReference>
<feature type="signal peptide" evidence="1">
    <location>
        <begin position="1"/>
        <end position="23"/>
    </location>
</feature>
<sequence length="86" mass="8765">MRAVITKFVAGSALAAAALAVSACGSKTEGTENTMVTDMNATEGMDTMTDNMTAVDGAMNGGMMANDSMMSNDMMMSNMGGMSNAM</sequence>
<reference evidence="3 4" key="3">
    <citation type="submission" date="2020-08" db="EMBL/GenBank/DDBJ databases">
        <authorList>
            <person name="Partida-Martinez L."/>
            <person name="Huntemann M."/>
            <person name="Clum A."/>
            <person name="Wang J."/>
            <person name="Palaniappan K."/>
            <person name="Ritter S."/>
            <person name="Chen I.-M."/>
            <person name="Stamatis D."/>
            <person name="Reddy T."/>
            <person name="O'Malley R."/>
            <person name="Daum C."/>
            <person name="Shapiro N."/>
            <person name="Ivanova N."/>
            <person name="Kyrpides N."/>
            <person name="Woyke T."/>
        </authorList>
    </citation>
    <scope>NUCLEOTIDE SEQUENCE [LARGE SCALE GENOMIC DNA]</scope>
    <source>
        <strain evidence="3 4">AS3.13</strain>
    </source>
</reference>
<evidence type="ECO:0000313" key="4">
    <source>
        <dbReference type="Proteomes" id="UP000522313"/>
    </source>
</evidence>
<dbReference type="EMBL" id="JACIJN010000002">
    <property type="protein sequence ID" value="MBB5724795.1"/>
    <property type="molecule type" value="Genomic_DNA"/>
</dbReference>
<name>A0A7X0J8Y5_9SPHN</name>
<reference evidence="2 5" key="1">
    <citation type="submission" date="2020-08" db="EMBL/GenBank/DDBJ databases">
        <title>Genomic Encyclopedia of Type Strains, Phase IV (KMG-IV): sequencing the most valuable type-strain genomes for metagenomic binning, comparative biology and taxonomic classification.</title>
        <authorList>
            <person name="Goeker M."/>
        </authorList>
    </citation>
    <scope>NUCLEOTIDE SEQUENCE [LARGE SCALE GENOMIC DNA]</scope>
    <source>
        <strain evidence="2 5">DSM 101535</strain>
    </source>
</reference>
<organism evidence="3 4">
    <name type="scientific">Sphingomonas endophytica</name>
    <dbReference type="NCBI Taxonomy" id="869719"/>
    <lineage>
        <taxon>Bacteria</taxon>
        <taxon>Pseudomonadati</taxon>
        <taxon>Pseudomonadota</taxon>
        <taxon>Alphaproteobacteria</taxon>
        <taxon>Sphingomonadales</taxon>
        <taxon>Sphingomonadaceae</taxon>
        <taxon>Sphingomonas</taxon>
    </lineage>
</organism>
<dbReference type="RefSeq" id="WP_184033254.1">
    <property type="nucleotide sequence ID" value="NZ_BAABAR010000007.1"/>
</dbReference>
<dbReference type="AlphaFoldDB" id="A0A7X0J8Y5"/>
<accession>A0A7X0J8Y5</accession>
<protein>
    <recommendedName>
        <fullName evidence="6">Lipoprotein</fullName>
    </recommendedName>
</protein>
<keyword evidence="5" id="KW-1185">Reference proteome</keyword>
<evidence type="ECO:0000313" key="3">
    <source>
        <dbReference type="EMBL" id="MBB6503286.1"/>
    </source>
</evidence>
<evidence type="ECO:0000313" key="2">
    <source>
        <dbReference type="EMBL" id="MBB5724795.1"/>
    </source>
</evidence>
<reference evidence="3 4" key="2">
    <citation type="submission" date="2020-08" db="EMBL/GenBank/DDBJ databases">
        <title>The Agave Microbiome: Exploring the role of microbial communities in plant adaptations to desert environments.</title>
        <authorList>
            <person name="Partida-Martinez L.P."/>
        </authorList>
    </citation>
    <scope>NUCLEOTIDE SEQUENCE [LARGE SCALE GENOMIC DNA]</scope>
    <source>
        <strain evidence="3 4">AS3.13</strain>
    </source>
</reference>
<gene>
    <name evidence="3" type="ORF">F4693_000235</name>
    <name evidence="2" type="ORF">FHS97_000703</name>
</gene>
<keyword evidence="1" id="KW-0732">Signal</keyword>
<proteinExistence type="predicted"/>
<evidence type="ECO:0000313" key="5">
    <source>
        <dbReference type="Proteomes" id="UP000560131"/>
    </source>
</evidence>
<dbReference type="Proteomes" id="UP000522313">
    <property type="component" value="Unassembled WGS sequence"/>
</dbReference>
<dbReference type="PROSITE" id="PS51257">
    <property type="entry name" value="PROKAR_LIPOPROTEIN"/>
    <property type="match status" value="1"/>
</dbReference>
<evidence type="ECO:0008006" key="6">
    <source>
        <dbReference type="Google" id="ProtNLM"/>
    </source>
</evidence>
<comment type="caution">
    <text evidence="3">The sequence shown here is derived from an EMBL/GenBank/DDBJ whole genome shotgun (WGS) entry which is preliminary data.</text>
</comment>
<feature type="chain" id="PRO_5044441096" description="Lipoprotein" evidence="1">
    <location>
        <begin position="24"/>
        <end position="86"/>
    </location>
</feature>
<dbReference type="EMBL" id="JACHBT010000001">
    <property type="protein sequence ID" value="MBB6503286.1"/>
    <property type="molecule type" value="Genomic_DNA"/>
</dbReference>